<dbReference type="PROSITE" id="PS50238">
    <property type="entry name" value="RHOGAP"/>
    <property type="match status" value="1"/>
</dbReference>
<evidence type="ECO:0000313" key="7">
    <source>
        <dbReference type="EMBL" id="PAA71837.1"/>
    </source>
</evidence>
<keyword evidence="2" id="KW-0343">GTPase activation</keyword>
<dbReference type="InterPro" id="IPR001849">
    <property type="entry name" value="PH_domain"/>
</dbReference>
<evidence type="ECO:0000313" key="8">
    <source>
        <dbReference type="Proteomes" id="UP000215902"/>
    </source>
</evidence>
<feature type="domain" description="PH" evidence="5">
    <location>
        <begin position="266"/>
        <end position="371"/>
    </location>
</feature>
<dbReference type="Pfam" id="PF16746">
    <property type="entry name" value="BAR_3"/>
    <property type="match status" value="1"/>
</dbReference>
<dbReference type="Gene3D" id="2.30.30.40">
    <property type="entry name" value="SH3 Domains"/>
    <property type="match status" value="1"/>
</dbReference>
<evidence type="ECO:0008006" key="9">
    <source>
        <dbReference type="Google" id="ProtNLM"/>
    </source>
</evidence>
<dbReference type="SMART" id="SM00326">
    <property type="entry name" value="SH3"/>
    <property type="match status" value="1"/>
</dbReference>
<sequence>RIVDYNACLLDGPDLRGALLDQERMLDDSVKSMKRVIDSFNRVRETGLSHSEALLAFGRAISELGAGSSDSTDAGKPSSSVGALKAEREMASFFVQLSQDLEYIEEARRRWLQNSQRLFVDELNSQRAKIKAFLSDTRREYYEETRRFYHNQERALAKAAPQERDMDMERIEYFGRTYEYVKALQFRQAMNKSRFFEIIASLQSVWKCFYQECNDNLGDREQQMHHMNKSVMLFNSSVESAEKELDENKQQLLSSQLLPASLRTSSGQHEGYLLLAQKKLGIPTSWQRCYCTLTLESRHISLQPYSPANPAGSSAAAAPISGVVSSVTEDTSSGRKFTFEVATIEGRSLLLQAYSNSNFRAWVQALSGQRGSVSDEQLPGQADADRLIACLRALESRGLQEEGLYRVEGQNREVEELLQSFVLGGSPCNLETVGERVLSTCIKRYLKRLPQPLLTFDFVEYLINSSDPANDSQSHRPLAKLRDRLSTDKLPAVNRRLLAELLQHLRRVADQSAANRMPADNLAMVFAPTLCWPRQMNLQSVQLCAVEGKQLLLVLMQKAEELLPDLFQSEASPTDDAASPSSDVESRAPVLRQASGDDIIESANKSSSFGRGGSRLHRAGQLAFSLADGPRCCAKTLYPCRADAEGDLSFNADELVYDVHRIDGVEGWCCGVIGGRRGIIPLNYVQML</sequence>
<dbReference type="SUPFAM" id="SSF103657">
    <property type="entry name" value="BAR/IMD domain-like"/>
    <property type="match status" value="1"/>
</dbReference>
<gene>
    <name evidence="7" type="ORF">BOX15_Mlig034583g1</name>
</gene>
<dbReference type="Gene3D" id="2.30.29.30">
    <property type="entry name" value="Pleckstrin-homology domain (PH domain)/Phosphotyrosine-binding domain (PTB)"/>
    <property type="match status" value="1"/>
</dbReference>
<evidence type="ECO:0000259" key="4">
    <source>
        <dbReference type="PROSITE" id="PS50002"/>
    </source>
</evidence>
<dbReference type="SUPFAM" id="SSF48350">
    <property type="entry name" value="GTPase activation domain, GAP"/>
    <property type="match status" value="1"/>
</dbReference>
<evidence type="ECO:0000256" key="3">
    <source>
        <dbReference type="PROSITE-ProRule" id="PRU00192"/>
    </source>
</evidence>
<organism evidence="7 8">
    <name type="scientific">Macrostomum lignano</name>
    <dbReference type="NCBI Taxonomy" id="282301"/>
    <lineage>
        <taxon>Eukaryota</taxon>
        <taxon>Metazoa</taxon>
        <taxon>Spiralia</taxon>
        <taxon>Lophotrochozoa</taxon>
        <taxon>Platyhelminthes</taxon>
        <taxon>Rhabditophora</taxon>
        <taxon>Macrostomorpha</taxon>
        <taxon>Macrostomida</taxon>
        <taxon>Macrostomidae</taxon>
        <taxon>Macrostomum</taxon>
    </lineage>
</organism>
<evidence type="ECO:0000256" key="2">
    <source>
        <dbReference type="ARBA" id="ARBA00022468"/>
    </source>
</evidence>
<dbReference type="EMBL" id="NIVC01001134">
    <property type="protein sequence ID" value="PAA71837.1"/>
    <property type="molecule type" value="Genomic_DNA"/>
</dbReference>
<dbReference type="InterPro" id="IPR047234">
    <property type="entry name" value="GRAF_fam"/>
</dbReference>
<dbReference type="GO" id="GO:0007165">
    <property type="term" value="P:signal transduction"/>
    <property type="evidence" value="ECO:0007669"/>
    <property type="project" value="InterPro"/>
</dbReference>
<proteinExistence type="predicted"/>
<dbReference type="SUPFAM" id="SSF50044">
    <property type="entry name" value="SH3-domain"/>
    <property type="match status" value="1"/>
</dbReference>
<dbReference type="InterPro" id="IPR036028">
    <property type="entry name" value="SH3-like_dom_sf"/>
</dbReference>
<dbReference type="InterPro" id="IPR008936">
    <property type="entry name" value="Rho_GTPase_activation_prot"/>
</dbReference>
<keyword evidence="1 3" id="KW-0728">SH3 domain</keyword>
<dbReference type="InterPro" id="IPR000198">
    <property type="entry name" value="RhoGAP_dom"/>
</dbReference>
<dbReference type="PROSITE" id="PS50003">
    <property type="entry name" value="PH_DOMAIN"/>
    <property type="match status" value="1"/>
</dbReference>
<dbReference type="Gene3D" id="1.10.555.10">
    <property type="entry name" value="Rho GTPase activation protein"/>
    <property type="match status" value="1"/>
</dbReference>
<dbReference type="SUPFAM" id="SSF50729">
    <property type="entry name" value="PH domain-like"/>
    <property type="match status" value="1"/>
</dbReference>
<name>A0A267FFA3_9PLAT</name>
<dbReference type="AlphaFoldDB" id="A0A267FFA3"/>
<dbReference type="GO" id="GO:0005096">
    <property type="term" value="F:GTPase activator activity"/>
    <property type="evidence" value="ECO:0007669"/>
    <property type="project" value="UniProtKB-KW"/>
</dbReference>
<dbReference type="Proteomes" id="UP000215902">
    <property type="component" value="Unassembled WGS sequence"/>
</dbReference>
<reference evidence="7 8" key="1">
    <citation type="submission" date="2017-06" db="EMBL/GenBank/DDBJ databases">
        <title>A platform for efficient transgenesis in Macrostomum lignano, a flatworm model organism for stem cell research.</title>
        <authorList>
            <person name="Berezikov E."/>
        </authorList>
    </citation>
    <scope>NUCLEOTIDE SEQUENCE [LARGE SCALE GENOMIC DNA]</scope>
    <source>
        <strain evidence="7">DV1</strain>
        <tissue evidence="7">Whole organism</tissue>
    </source>
</reference>
<dbReference type="STRING" id="282301.A0A267FFA3"/>
<dbReference type="SMART" id="SM00233">
    <property type="entry name" value="PH"/>
    <property type="match status" value="1"/>
</dbReference>
<evidence type="ECO:0000259" key="6">
    <source>
        <dbReference type="PROSITE" id="PS50238"/>
    </source>
</evidence>
<dbReference type="GO" id="GO:0005737">
    <property type="term" value="C:cytoplasm"/>
    <property type="evidence" value="ECO:0007669"/>
    <property type="project" value="InterPro"/>
</dbReference>
<dbReference type="Gene3D" id="1.20.1270.60">
    <property type="entry name" value="Arfaptin homology (AH) domain/BAR domain"/>
    <property type="match status" value="1"/>
</dbReference>
<evidence type="ECO:0000259" key="5">
    <source>
        <dbReference type="PROSITE" id="PS50003"/>
    </source>
</evidence>
<evidence type="ECO:0000256" key="1">
    <source>
        <dbReference type="ARBA" id="ARBA00022443"/>
    </source>
</evidence>
<dbReference type="OrthoDB" id="3183924at2759"/>
<keyword evidence="8" id="KW-1185">Reference proteome</keyword>
<dbReference type="SMART" id="SM00324">
    <property type="entry name" value="RhoGAP"/>
    <property type="match status" value="1"/>
</dbReference>
<dbReference type="InterPro" id="IPR004148">
    <property type="entry name" value="BAR_dom"/>
</dbReference>
<protein>
    <recommendedName>
        <fullName evidence="9">Rho-GAP domain-containing protein</fullName>
    </recommendedName>
</protein>
<dbReference type="InterPro" id="IPR027267">
    <property type="entry name" value="AH/BAR_dom_sf"/>
</dbReference>
<dbReference type="InterPro" id="IPR011993">
    <property type="entry name" value="PH-like_dom_sf"/>
</dbReference>
<feature type="non-terminal residue" evidence="7">
    <location>
        <position position="1"/>
    </location>
</feature>
<dbReference type="PANTHER" id="PTHR12552">
    <property type="entry name" value="OLIGOPHRENIN 1"/>
    <property type="match status" value="1"/>
</dbReference>
<dbReference type="Pfam" id="PF00169">
    <property type="entry name" value="PH"/>
    <property type="match status" value="1"/>
</dbReference>
<dbReference type="CDD" id="cd00159">
    <property type="entry name" value="RhoGAP"/>
    <property type="match status" value="1"/>
</dbReference>
<accession>A0A267FFA3</accession>
<dbReference type="PROSITE" id="PS50002">
    <property type="entry name" value="SH3"/>
    <property type="match status" value="1"/>
</dbReference>
<comment type="caution">
    <text evidence="7">The sequence shown here is derived from an EMBL/GenBank/DDBJ whole genome shotgun (WGS) entry which is preliminary data.</text>
</comment>
<feature type="domain" description="SH3" evidence="4">
    <location>
        <begin position="629"/>
        <end position="688"/>
    </location>
</feature>
<dbReference type="Pfam" id="PF00620">
    <property type="entry name" value="RhoGAP"/>
    <property type="match status" value="1"/>
</dbReference>
<feature type="domain" description="Rho-GAP" evidence="6">
    <location>
        <begin position="373"/>
        <end position="563"/>
    </location>
</feature>
<dbReference type="PANTHER" id="PTHR12552:SF1">
    <property type="entry name" value="RHO GTPASE-ACTIVATING PROTEIN GRAF"/>
    <property type="match status" value="1"/>
</dbReference>
<dbReference type="InterPro" id="IPR001452">
    <property type="entry name" value="SH3_domain"/>
</dbReference>